<keyword evidence="1" id="KW-0812">Transmembrane</keyword>
<evidence type="ECO:0000313" key="2">
    <source>
        <dbReference type="EMBL" id="PLB41108.1"/>
    </source>
</evidence>
<protein>
    <submittedName>
        <fullName evidence="2">Uncharacterized protein</fullName>
    </submittedName>
</protein>
<dbReference type="GeneID" id="36518611"/>
<dbReference type="Proteomes" id="UP000234585">
    <property type="component" value="Unassembled WGS sequence"/>
</dbReference>
<name>A0A2I2FKE2_ASPCN</name>
<feature type="transmembrane region" description="Helical" evidence="1">
    <location>
        <begin position="38"/>
        <end position="57"/>
    </location>
</feature>
<keyword evidence="3" id="KW-1185">Reference proteome</keyword>
<reference evidence="2 3" key="1">
    <citation type="submission" date="2017-12" db="EMBL/GenBank/DDBJ databases">
        <authorList>
            <consortium name="DOE Joint Genome Institute"/>
            <person name="Haridas S."/>
            <person name="Kjaerbolling I."/>
            <person name="Vesth T.C."/>
            <person name="Frisvad J.C."/>
            <person name="Nybo J.L."/>
            <person name="Theobald S."/>
            <person name="Kuo A."/>
            <person name="Bowyer P."/>
            <person name="Matsuda Y."/>
            <person name="Mondo S."/>
            <person name="Lyhne E.K."/>
            <person name="Kogle M.E."/>
            <person name="Clum A."/>
            <person name="Lipzen A."/>
            <person name="Salamov A."/>
            <person name="Ngan C.Y."/>
            <person name="Daum C."/>
            <person name="Chiniquy J."/>
            <person name="Barry K."/>
            <person name="LaButti K."/>
            <person name="Simmons B.A."/>
            <person name="Magnuson J.K."/>
            <person name="Mortensen U.H."/>
            <person name="Larsen T.O."/>
            <person name="Grigoriev I.V."/>
            <person name="Baker S.E."/>
            <person name="Andersen M.R."/>
            <person name="Nordberg H.P."/>
            <person name="Cantor M.N."/>
            <person name="Hua S.X."/>
        </authorList>
    </citation>
    <scope>NUCLEOTIDE SEQUENCE [LARGE SCALE GENOMIC DNA]</scope>
    <source>
        <strain evidence="2 3">CBS 102.13</strain>
    </source>
</reference>
<organism evidence="2 3">
    <name type="scientific">Aspergillus candidus</name>
    <dbReference type="NCBI Taxonomy" id="41067"/>
    <lineage>
        <taxon>Eukaryota</taxon>
        <taxon>Fungi</taxon>
        <taxon>Dikarya</taxon>
        <taxon>Ascomycota</taxon>
        <taxon>Pezizomycotina</taxon>
        <taxon>Eurotiomycetes</taxon>
        <taxon>Eurotiomycetidae</taxon>
        <taxon>Eurotiales</taxon>
        <taxon>Aspergillaceae</taxon>
        <taxon>Aspergillus</taxon>
        <taxon>Aspergillus subgen. Circumdati</taxon>
    </lineage>
</organism>
<dbReference type="RefSeq" id="XP_024675120.1">
    <property type="nucleotide sequence ID" value="XM_024811451.1"/>
</dbReference>
<gene>
    <name evidence="2" type="ORF">BDW47DRAFT_100510</name>
</gene>
<proteinExistence type="predicted"/>
<keyword evidence="1" id="KW-1133">Transmembrane helix</keyword>
<dbReference type="AlphaFoldDB" id="A0A2I2FKE2"/>
<keyword evidence="1" id="KW-0472">Membrane</keyword>
<evidence type="ECO:0000313" key="3">
    <source>
        <dbReference type="Proteomes" id="UP000234585"/>
    </source>
</evidence>
<dbReference type="EMBL" id="KZ559122">
    <property type="protein sequence ID" value="PLB41108.1"/>
    <property type="molecule type" value="Genomic_DNA"/>
</dbReference>
<accession>A0A2I2FKE2</accession>
<sequence length="66" mass="7742">MDENKYHKFNVHEEVQLPSTQVSNSQIISHRRLIDVELSCLMVVLVFRLLVLAWMSATKPFYIVHS</sequence>
<evidence type="ECO:0000256" key="1">
    <source>
        <dbReference type="SAM" id="Phobius"/>
    </source>
</evidence>